<reference evidence="7 8" key="1">
    <citation type="journal article" date="2013" name="Proc. Natl. Acad. Sci. U.S.A.">
        <title>Fine-scale variation in meiotic recombination in Mimulus inferred from population shotgun sequencing.</title>
        <authorList>
            <person name="Hellsten U."/>
            <person name="Wright K.M."/>
            <person name="Jenkins J."/>
            <person name="Shu S."/>
            <person name="Yuan Y."/>
            <person name="Wessler S.R."/>
            <person name="Schmutz J."/>
            <person name="Willis J.H."/>
            <person name="Rokhsar D.S."/>
        </authorList>
    </citation>
    <scope>NUCLEOTIDE SEQUENCE [LARGE SCALE GENOMIC DNA]</scope>
    <source>
        <strain evidence="8">cv. DUN x IM62</strain>
    </source>
</reference>
<evidence type="ECO:0000256" key="1">
    <source>
        <dbReference type="ARBA" id="ARBA00022723"/>
    </source>
</evidence>
<evidence type="ECO:0000259" key="6">
    <source>
        <dbReference type="PROSITE" id="PS50089"/>
    </source>
</evidence>
<evidence type="ECO:0000256" key="4">
    <source>
        <dbReference type="PROSITE-ProRule" id="PRU00175"/>
    </source>
</evidence>
<dbReference type="OrthoDB" id="9049620at2759"/>
<dbReference type="InterPro" id="IPR001841">
    <property type="entry name" value="Znf_RING"/>
</dbReference>
<dbReference type="InterPro" id="IPR038896">
    <property type="entry name" value="RNF170"/>
</dbReference>
<proteinExistence type="predicted"/>
<protein>
    <recommendedName>
        <fullName evidence="6">RING-type domain-containing protein</fullName>
    </recommendedName>
</protein>
<dbReference type="Proteomes" id="UP000030748">
    <property type="component" value="Unassembled WGS sequence"/>
</dbReference>
<dbReference type="PROSITE" id="PS50089">
    <property type="entry name" value="ZF_RING_2"/>
    <property type="match status" value="1"/>
</dbReference>
<dbReference type="Gene3D" id="3.30.40.10">
    <property type="entry name" value="Zinc/RING finger domain, C3HC4 (zinc finger)"/>
    <property type="match status" value="1"/>
</dbReference>
<gene>
    <name evidence="7" type="ORF">MIMGU_mgv1a012868mg</name>
</gene>
<sequence length="237" mass="26583">MNTPTGGETAAPSTEAETVAAAKGGMPPASAAAFAEEERKRALIGKPPADDVCPICFGIFEVPCKTAPCGHWYCGKCILQLWNFSYASQMCKCPMCSQRITKLIPEASLYDMLEVETRKVLQSVDEYNNLYVGGFSGFMLKLRMAIPLYIKRRCREVLNGERQLALLNDLRILAMILGAVYSIIPFDFLRIGERNIHFLFDRSAFVAYLIVSLAAIYLHGRRQRRVREMVDLEAQND</sequence>
<keyword evidence="3" id="KW-0862">Zinc</keyword>
<evidence type="ECO:0000313" key="8">
    <source>
        <dbReference type="Proteomes" id="UP000030748"/>
    </source>
</evidence>
<dbReference type="InterPro" id="IPR018957">
    <property type="entry name" value="Znf_C3HC4_RING-type"/>
</dbReference>
<dbReference type="SMART" id="SM00184">
    <property type="entry name" value="RING"/>
    <property type="match status" value="1"/>
</dbReference>
<evidence type="ECO:0000256" key="2">
    <source>
        <dbReference type="ARBA" id="ARBA00022771"/>
    </source>
</evidence>
<dbReference type="eggNOG" id="KOG2164">
    <property type="taxonomic scope" value="Eukaryota"/>
</dbReference>
<feature type="domain" description="RING-type" evidence="6">
    <location>
        <begin position="53"/>
        <end position="97"/>
    </location>
</feature>
<keyword evidence="1" id="KW-0479">Metal-binding</keyword>
<dbReference type="KEGG" id="egt:105969961"/>
<feature type="transmembrane region" description="Helical" evidence="5">
    <location>
        <begin position="170"/>
        <end position="191"/>
    </location>
</feature>
<feature type="transmembrane region" description="Helical" evidence="5">
    <location>
        <begin position="203"/>
        <end position="220"/>
    </location>
</feature>
<dbReference type="PhylomeDB" id="A0A022QJ54"/>
<dbReference type="PROSITE" id="PS00518">
    <property type="entry name" value="ZF_RING_1"/>
    <property type="match status" value="1"/>
</dbReference>
<evidence type="ECO:0000256" key="3">
    <source>
        <dbReference type="ARBA" id="ARBA00022833"/>
    </source>
</evidence>
<keyword evidence="2 4" id="KW-0863">Zinc-finger</keyword>
<keyword evidence="5" id="KW-0812">Transmembrane</keyword>
<dbReference type="InterPro" id="IPR013083">
    <property type="entry name" value="Znf_RING/FYVE/PHD"/>
</dbReference>
<dbReference type="SUPFAM" id="SSF57850">
    <property type="entry name" value="RING/U-box"/>
    <property type="match status" value="1"/>
</dbReference>
<evidence type="ECO:0000313" key="7">
    <source>
        <dbReference type="EMBL" id="EYU26520.1"/>
    </source>
</evidence>
<dbReference type="AlphaFoldDB" id="A0A022QJ54"/>
<dbReference type="Pfam" id="PF00097">
    <property type="entry name" value="zf-C3HC4"/>
    <property type="match status" value="1"/>
</dbReference>
<name>A0A022QJ54_ERYGU</name>
<keyword evidence="5" id="KW-1133">Transmembrane helix</keyword>
<dbReference type="GO" id="GO:0061630">
    <property type="term" value="F:ubiquitin protein ligase activity"/>
    <property type="evidence" value="ECO:0007669"/>
    <property type="project" value="InterPro"/>
</dbReference>
<accession>A0A022QJ54</accession>
<evidence type="ECO:0000256" key="5">
    <source>
        <dbReference type="SAM" id="Phobius"/>
    </source>
</evidence>
<organism evidence="7 8">
    <name type="scientific">Erythranthe guttata</name>
    <name type="common">Yellow monkey flower</name>
    <name type="synonym">Mimulus guttatus</name>
    <dbReference type="NCBI Taxonomy" id="4155"/>
    <lineage>
        <taxon>Eukaryota</taxon>
        <taxon>Viridiplantae</taxon>
        <taxon>Streptophyta</taxon>
        <taxon>Embryophyta</taxon>
        <taxon>Tracheophyta</taxon>
        <taxon>Spermatophyta</taxon>
        <taxon>Magnoliopsida</taxon>
        <taxon>eudicotyledons</taxon>
        <taxon>Gunneridae</taxon>
        <taxon>Pentapetalae</taxon>
        <taxon>asterids</taxon>
        <taxon>lamiids</taxon>
        <taxon>Lamiales</taxon>
        <taxon>Phrymaceae</taxon>
        <taxon>Erythranthe</taxon>
    </lineage>
</organism>
<dbReference type="PANTHER" id="PTHR22894:SF4">
    <property type="entry name" value="E3 UBIQUITIN-PROTEIN LIGASE RNF170-LIKE ISOFORM X1"/>
    <property type="match status" value="1"/>
</dbReference>
<dbReference type="GO" id="GO:0008270">
    <property type="term" value="F:zinc ion binding"/>
    <property type="evidence" value="ECO:0007669"/>
    <property type="project" value="UniProtKB-KW"/>
</dbReference>
<keyword evidence="8" id="KW-1185">Reference proteome</keyword>
<dbReference type="PANTHER" id="PTHR22894">
    <property type="entry name" value="RING-TYPE DOMAIN-CONTAINING PROTEIN"/>
    <property type="match status" value="1"/>
</dbReference>
<keyword evidence="5" id="KW-0472">Membrane</keyword>
<dbReference type="InterPro" id="IPR017907">
    <property type="entry name" value="Znf_RING_CS"/>
</dbReference>
<dbReference type="EMBL" id="KI631651">
    <property type="protein sequence ID" value="EYU26520.1"/>
    <property type="molecule type" value="Genomic_DNA"/>
</dbReference>